<dbReference type="EMBL" id="DVKQ01000008">
    <property type="protein sequence ID" value="HIT37006.1"/>
    <property type="molecule type" value="Genomic_DNA"/>
</dbReference>
<reference evidence="1" key="1">
    <citation type="submission" date="2020-10" db="EMBL/GenBank/DDBJ databases">
        <authorList>
            <person name="Gilroy R."/>
        </authorList>
    </citation>
    <scope>NUCLEOTIDE SEQUENCE</scope>
    <source>
        <strain evidence="1">CHK195-26880</strain>
    </source>
</reference>
<proteinExistence type="predicted"/>
<comment type="caution">
    <text evidence="1">The sequence shown here is derived from an EMBL/GenBank/DDBJ whole genome shotgun (WGS) entry which is preliminary data.</text>
</comment>
<reference evidence="1" key="2">
    <citation type="journal article" date="2021" name="PeerJ">
        <title>Extensive microbial diversity within the chicken gut microbiome revealed by metagenomics and culture.</title>
        <authorList>
            <person name="Gilroy R."/>
            <person name="Ravi A."/>
            <person name="Getino M."/>
            <person name="Pursley I."/>
            <person name="Horton D.L."/>
            <person name="Alikhan N.F."/>
            <person name="Baker D."/>
            <person name="Gharbi K."/>
            <person name="Hall N."/>
            <person name="Watson M."/>
            <person name="Adriaenssens E.M."/>
            <person name="Foster-Nyarko E."/>
            <person name="Jarju S."/>
            <person name="Secka A."/>
            <person name="Antonio M."/>
            <person name="Oren A."/>
            <person name="Chaudhuri R.R."/>
            <person name="La Ragione R."/>
            <person name="Hildebrand F."/>
            <person name="Pallen M.J."/>
        </authorList>
    </citation>
    <scope>NUCLEOTIDE SEQUENCE</scope>
    <source>
        <strain evidence="1">CHK195-26880</strain>
    </source>
</reference>
<dbReference type="AlphaFoldDB" id="A0A9D1GA62"/>
<accession>A0A9D1GA62</accession>
<evidence type="ECO:0000313" key="2">
    <source>
        <dbReference type="Proteomes" id="UP000886833"/>
    </source>
</evidence>
<name>A0A9D1GA62_9FIRM</name>
<gene>
    <name evidence="1" type="ORF">IAB59_00830</name>
</gene>
<protein>
    <submittedName>
        <fullName evidence="1">Uncharacterized protein</fullName>
    </submittedName>
</protein>
<evidence type="ECO:0000313" key="1">
    <source>
        <dbReference type="EMBL" id="HIT37006.1"/>
    </source>
</evidence>
<organism evidence="1 2">
    <name type="scientific">Candidatus Onthousia faecipullorum</name>
    <dbReference type="NCBI Taxonomy" id="2840887"/>
    <lineage>
        <taxon>Bacteria</taxon>
        <taxon>Bacillati</taxon>
        <taxon>Bacillota</taxon>
        <taxon>Bacilli</taxon>
        <taxon>Candidatus Onthousia</taxon>
    </lineage>
</organism>
<sequence length="193" mass="23044">MMYDKKIFADLRKEVVGASCKEVYKKSEEYNKVRSWVEYMEGKYPKEELSSRDDYREAKNYLYHVQKQSIRQRLLDDLEWAGFNKEDAGTKHIATIATLFFHERKLYQSKFITDKSFWDLSDFDNEHYKMLGLPKDQVISDILDVMSKNDDIHCSHETLIYEMADSFGIYGYNRDEEDSKPYSDMSKRDVQKN</sequence>
<dbReference type="Proteomes" id="UP000886833">
    <property type="component" value="Unassembled WGS sequence"/>
</dbReference>